<dbReference type="Gene3D" id="1.10.510.10">
    <property type="entry name" value="Transferase(Phosphotransferase) domain 1"/>
    <property type="match status" value="1"/>
</dbReference>
<feature type="compositionally biased region" description="Acidic residues" evidence="9">
    <location>
        <begin position="232"/>
        <end position="248"/>
    </location>
</feature>
<evidence type="ECO:0000256" key="4">
    <source>
        <dbReference type="ARBA" id="ARBA00022741"/>
    </source>
</evidence>
<feature type="compositionally biased region" description="Low complexity" evidence="9">
    <location>
        <begin position="190"/>
        <end position="201"/>
    </location>
</feature>
<keyword evidence="4 8" id="KW-0547">Nucleotide-binding</keyword>
<dbReference type="Pfam" id="PF00069">
    <property type="entry name" value="Pkinase"/>
    <property type="match status" value="1"/>
</dbReference>
<dbReference type="Gene3D" id="3.30.200.20">
    <property type="entry name" value="Phosphorylase Kinase, domain 1"/>
    <property type="match status" value="1"/>
</dbReference>
<dbReference type="PROSITE" id="PS00108">
    <property type="entry name" value="PROTEIN_KINASE_ST"/>
    <property type="match status" value="1"/>
</dbReference>
<proteinExistence type="inferred from homology"/>
<keyword evidence="2" id="KW-0723">Serine/threonine-protein kinase</keyword>
<evidence type="ECO:0000313" key="12">
    <source>
        <dbReference type="Proteomes" id="UP000324022"/>
    </source>
</evidence>
<feature type="region of interest" description="Disordered" evidence="9">
    <location>
        <begin position="1"/>
        <end position="248"/>
    </location>
</feature>
<dbReference type="InterPro" id="IPR050494">
    <property type="entry name" value="Ser_Thr_dual-spec_kinase"/>
</dbReference>
<evidence type="ECO:0000256" key="1">
    <source>
        <dbReference type="ARBA" id="ARBA00012513"/>
    </source>
</evidence>
<feature type="domain" description="Protein kinase" evidence="10">
    <location>
        <begin position="331"/>
        <end position="650"/>
    </location>
</feature>
<dbReference type="Proteomes" id="UP000324022">
    <property type="component" value="Unassembled WGS sequence"/>
</dbReference>
<evidence type="ECO:0000259" key="10">
    <source>
        <dbReference type="PROSITE" id="PS50011"/>
    </source>
</evidence>
<accession>A0A5C3E987</accession>
<evidence type="ECO:0000256" key="5">
    <source>
        <dbReference type="ARBA" id="ARBA00022777"/>
    </source>
</evidence>
<feature type="compositionally biased region" description="Basic and acidic residues" evidence="9">
    <location>
        <begin position="205"/>
        <end position="219"/>
    </location>
</feature>
<reference evidence="11 12" key="1">
    <citation type="submission" date="2018-03" db="EMBL/GenBank/DDBJ databases">
        <authorList>
            <person name="Guldener U."/>
        </authorList>
    </citation>
    <scope>NUCLEOTIDE SEQUENCE [LARGE SCALE GENOMIC DNA]</scope>
    <source>
        <strain evidence="11 12">NBRC100155</strain>
    </source>
</reference>
<dbReference type="PROSITE" id="PS00107">
    <property type="entry name" value="PROTEIN_KINASE_ATP"/>
    <property type="match status" value="1"/>
</dbReference>
<dbReference type="AlphaFoldDB" id="A0A5C3E987"/>
<dbReference type="FunFam" id="1.10.510.10:FF:000078">
    <property type="entry name" value="Serine/threonine-protein kinase PRP4 homolog"/>
    <property type="match status" value="1"/>
</dbReference>
<dbReference type="SUPFAM" id="SSF56112">
    <property type="entry name" value="Protein kinase-like (PK-like)"/>
    <property type="match status" value="1"/>
</dbReference>
<gene>
    <name evidence="11" type="ORF">UTRI_10614_B</name>
</gene>
<organism evidence="11 12">
    <name type="scientific">Ustilago trichophora</name>
    <dbReference type="NCBI Taxonomy" id="86804"/>
    <lineage>
        <taxon>Eukaryota</taxon>
        <taxon>Fungi</taxon>
        <taxon>Dikarya</taxon>
        <taxon>Basidiomycota</taxon>
        <taxon>Ustilaginomycotina</taxon>
        <taxon>Ustilaginomycetes</taxon>
        <taxon>Ustilaginales</taxon>
        <taxon>Ustilaginaceae</taxon>
        <taxon>Ustilago</taxon>
    </lineage>
</organism>
<dbReference type="InterPro" id="IPR044092">
    <property type="entry name" value="STKc_PRP4"/>
</dbReference>
<dbReference type="InterPro" id="IPR008271">
    <property type="entry name" value="Ser/Thr_kinase_AS"/>
</dbReference>
<evidence type="ECO:0000256" key="2">
    <source>
        <dbReference type="ARBA" id="ARBA00022527"/>
    </source>
</evidence>
<keyword evidence="6 8" id="KW-0067">ATP-binding</keyword>
<dbReference type="InterPro" id="IPR011009">
    <property type="entry name" value="Kinase-like_dom_sf"/>
</dbReference>
<evidence type="ECO:0000256" key="7">
    <source>
        <dbReference type="ARBA" id="ARBA00023596"/>
    </source>
</evidence>
<dbReference type="GO" id="GO:0045292">
    <property type="term" value="P:mRNA cis splicing, via spliceosome"/>
    <property type="evidence" value="ECO:0007669"/>
    <property type="project" value="InterPro"/>
</dbReference>
<sequence>MSYRHQGSSSSRSHHDRHPARRSDRRSPPASSASLREPASKRPRHDDLKSVLKESHPSSDSFVSRDQRTDAPHSTAAKQDEDSSSNLDSLLDEYDLGIDEEERRRRALEESRRRRQAIMEKHHSSQSATVSDESNAHHASSAPAASSTDPKPSASKPDSGSAVSQTLEAFSLVKSESRKVSQGTAAPDYSARSLERASAAELDPDADRAQELARLDQRRRSSLQKQTAPVTDQEEEYEEVEVTDEEEDAEMDMFALSDDDDNKEDAKKKKTKIIRVPKRGTSKAALLSTTKSAAILDAASALATAANLSSNWDDSEGYLRTILGETLDERYQIFAVLGKGMFASVVRARDLRADGREVAIKIIRVQETMYKAGLKEAAILRKLNDTDPDDRKHVVRLERHFDYKGHLCMVFESLGMNLRDVVRRYGRDVGLNMQAVRAYAHQLFLALSHLAKNSVIHADIKPDNVLVNDSKALLKLCDLGSASYLNEMEITPYLVSRFYRAPEIILGQAYDCSIDVWSTGCTLYELATGKILFPGRTNNHMLLLMQELRGRFTTKQIRKSQFGEQHFDDANAFLSMEPDKSTGQNVVRRVMLQKPVSDLRSRLLPGDAAKQLKGDELKTTNHFVDLLERCLELDPAKRIKPKDALEHPFLAHVKRHA</sequence>
<keyword evidence="5 11" id="KW-0418">Kinase</keyword>
<dbReference type="EC" id="2.7.11.1" evidence="1"/>
<dbReference type="PANTHER" id="PTHR24058">
    <property type="entry name" value="DUAL SPECIFICITY PROTEIN KINASE"/>
    <property type="match status" value="1"/>
</dbReference>
<dbReference type="OrthoDB" id="9332038at2759"/>
<dbReference type="InterPro" id="IPR017441">
    <property type="entry name" value="Protein_kinase_ATP_BS"/>
</dbReference>
<dbReference type="InterPro" id="IPR000719">
    <property type="entry name" value="Prot_kinase_dom"/>
</dbReference>
<dbReference type="GO" id="GO:0005524">
    <property type="term" value="F:ATP binding"/>
    <property type="evidence" value="ECO:0007669"/>
    <property type="project" value="UniProtKB-UniRule"/>
</dbReference>
<feature type="compositionally biased region" description="Low complexity" evidence="9">
    <location>
        <begin position="137"/>
        <end position="162"/>
    </location>
</feature>
<evidence type="ECO:0000256" key="9">
    <source>
        <dbReference type="SAM" id="MobiDB-lite"/>
    </source>
</evidence>
<feature type="compositionally biased region" description="Acidic residues" evidence="9">
    <location>
        <begin position="90"/>
        <end position="100"/>
    </location>
</feature>
<evidence type="ECO:0000256" key="6">
    <source>
        <dbReference type="ARBA" id="ARBA00022840"/>
    </source>
</evidence>
<keyword evidence="3" id="KW-0808">Transferase</keyword>
<dbReference type="PANTHER" id="PTHR24058:SF103">
    <property type="entry name" value="SERINE_THREONINE-PROTEIN KINASE PRP4 HOMOLOG"/>
    <property type="match status" value="1"/>
</dbReference>
<dbReference type="SMART" id="SM00220">
    <property type="entry name" value="S_TKc"/>
    <property type="match status" value="1"/>
</dbReference>
<dbReference type="PROSITE" id="PS50011">
    <property type="entry name" value="PROTEIN_KINASE_DOM"/>
    <property type="match status" value="1"/>
</dbReference>
<keyword evidence="12" id="KW-1185">Reference proteome</keyword>
<evidence type="ECO:0000256" key="8">
    <source>
        <dbReference type="PROSITE-ProRule" id="PRU10141"/>
    </source>
</evidence>
<dbReference type="GO" id="GO:0004674">
    <property type="term" value="F:protein serine/threonine kinase activity"/>
    <property type="evidence" value="ECO:0007669"/>
    <property type="project" value="UniProtKB-KW"/>
</dbReference>
<feature type="compositionally biased region" description="Basic and acidic residues" evidence="9">
    <location>
        <begin position="101"/>
        <end position="123"/>
    </location>
</feature>
<feature type="compositionally biased region" description="Basic and acidic residues" evidence="9">
    <location>
        <begin position="38"/>
        <end position="71"/>
    </location>
</feature>
<evidence type="ECO:0000256" key="3">
    <source>
        <dbReference type="ARBA" id="ARBA00022679"/>
    </source>
</evidence>
<dbReference type="CDD" id="cd14135">
    <property type="entry name" value="STKc_PRP4"/>
    <property type="match status" value="1"/>
</dbReference>
<comment type="similarity">
    <text evidence="7">Belongs to the protein kinase superfamily. CMGC Ser/Thr protein kinase family.</text>
</comment>
<feature type="binding site" evidence="8">
    <location>
        <position position="361"/>
    </location>
    <ligand>
        <name>ATP</name>
        <dbReference type="ChEBI" id="CHEBI:30616"/>
    </ligand>
</feature>
<name>A0A5C3E987_9BASI</name>
<dbReference type="EMBL" id="OOIN01000016">
    <property type="protein sequence ID" value="SPO27152.1"/>
    <property type="molecule type" value="Genomic_DNA"/>
</dbReference>
<protein>
    <recommendedName>
        <fullName evidence="1">non-specific serine/threonine protein kinase</fullName>
        <ecNumber evidence="1">2.7.11.1</ecNumber>
    </recommendedName>
</protein>
<evidence type="ECO:0000313" key="11">
    <source>
        <dbReference type="EMBL" id="SPO27152.1"/>
    </source>
</evidence>